<dbReference type="Proteomes" id="UP000600946">
    <property type="component" value="Unassembled WGS sequence"/>
</dbReference>
<evidence type="ECO:0008006" key="5">
    <source>
        <dbReference type="Google" id="ProtNLM"/>
    </source>
</evidence>
<keyword evidence="2" id="KW-0472">Membrane</keyword>
<keyword evidence="2" id="KW-1133">Transmembrane helix</keyword>
<dbReference type="RefSeq" id="WP_161248560.1">
    <property type="nucleotide sequence ID" value="NZ_BMUU01000023.1"/>
</dbReference>
<name>A0ABQ3AZ29_9ACTN</name>
<keyword evidence="2" id="KW-0812">Transmembrane</keyword>
<evidence type="ECO:0000256" key="1">
    <source>
        <dbReference type="SAM" id="MobiDB-lite"/>
    </source>
</evidence>
<comment type="caution">
    <text evidence="3">The sequence shown here is derived from an EMBL/GenBank/DDBJ whole genome shotgun (WGS) entry which is preliminary data.</text>
</comment>
<feature type="transmembrane region" description="Helical" evidence="2">
    <location>
        <begin position="24"/>
        <end position="44"/>
    </location>
</feature>
<keyword evidence="4" id="KW-1185">Reference proteome</keyword>
<dbReference type="GeneID" id="96295405"/>
<gene>
    <name evidence="3" type="ORF">GCM10010326_75760</name>
</gene>
<reference evidence="4" key="1">
    <citation type="journal article" date="2019" name="Int. J. Syst. Evol. Microbiol.">
        <title>The Global Catalogue of Microorganisms (GCM) 10K type strain sequencing project: providing services to taxonomists for standard genome sequencing and annotation.</title>
        <authorList>
            <consortium name="The Broad Institute Genomics Platform"/>
            <consortium name="The Broad Institute Genome Sequencing Center for Infectious Disease"/>
            <person name="Wu L."/>
            <person name="Ma J."/>
        </authorList>
    </citation>
    <scope>NUCLEOTIDE SEQUENCE [LARGE SCALE GENOMIC DNA]</scope>
    <source>
        <strain evidence="4">JCM 4594</strain>
    </source>
</reference>
<protein>
    <recommendedName>
        <fullName evidence="5">LPXTG cell wall anchor domain-containing protein</fullName>
    </recommendedName>
</protein>
<accession>A0ABQ3AZ29</accession>
<feature type="region of interest" description="Disordered" evidence="1">
    <location>
        <begin position="1"/>
        <end position="21"/>
    </location>
</feature>
<evidence type="ECO:0000256" key="2">
    <source>
        <dbReference type="SAM" id="Phobius"/>
    </source>
</evidence>
<dbReference type="EMBL" id="BMUU01000023">
    <property type="protein sequence ID" value="GGY70323.1"/>
    <property type="molecule type" value="Genomic_DNA"/>
</dbReference>
<evidence type="ECO:0000313" key="4">
    <source>
        <dbReference type="Proteomes" id="UP000600946"/>
    </source>
</evidence>
<sequence length="48" mass="4730">MGVAQGDAVAPEPASRAADRGDPMLDVVAVSAAALASAGGLLLARRKR</sequence>
<organism evidence="3 4">
    <name type="scientific">Streptomyces xanthochromogenes</name>
    <dbReference type="NCBI Taxonomy" id="67384"/>
    <lineage>
        <taxon>Bacteria</taxon>
        <taxon>Bacillati</taxon>
        <taxon>Actinomycetota</taxon>
        <taxon>Actinomycetes</taxon>
        <taxon>Kitasatosporales</taxon>
        <taxon>Streptomycetaceae</taxon>
        <taxon>Streptomyces</taxon>
    </lineage>
</organism>
<evidence type="ECO:0000313" key="3">
    <source>
        <dbReference type="EMBL" id="GGY70323.1"/>
    </source>
</evidence>
<proteinExistence type="predicted"/>